<dbReference type="SUPFAM" id="SSF82919">
    <property type="entry name" value="Zn-finger domain of Sec23/24"/>
    <property type="match status" value="1"/>
</dbReference>
<dbReference type="Gene3D" id="3.40.20.10">
    <property type="entry name" value="Severin"/>
    <property type="match status" value="1"/>
</dbReference>
<dbReference type="EMBL" id="JBBXMP010000102">
    <property type="protein sequence ID" value="KAL0062548.1"/>
    <property type="molecule type" value="Genomic_DNA"/>
</dbReference>
<keyword evidence="2" id="KW-0813">Transport</keyword>
<dbReference type="InterPro" id="IPR006900">
    <property type="entry name" value="Sec23/24_helical_dom"/>
</dbReference>
<sequence>MAYPHPSHIPQPPHTAGKGYQGLRPRIDPSQVPSAVEAIEIDREQWENQPFPTLPGKQVPLSTTNFLAIDQGNSSPKFIRMTTWAFPYTSRLASDCSIPLAAVVQPFADLDPREEPIPLVETGHSGPARCEGCRAYVNPWCTWVAGGNKWKCNMCSHETTVLPEYFSHLDGNGTRFDLLERPELCKGTVDFVVSEAEEYWASNPSPSFKPSYFSPYPPATGPRKPSKMDYVFALDVSNDANRNGFLASACRALLLALYGSESIEPTLVPGTRIAIMTFDSTLHFYDLKATEVPMIVVSDLDEVFIPMHAHGGMFVDPWEARNSVTSLLEAIPTRFSAQPMAVSALGSALRGGLASLAGRGGHVVVFQSTLPTIGIGALKGKPNEQEHYDTDKEKLLYAPRDESWKELAEECASEGIGVSMFLGMSEYIDVGTLRVVASTTGGELFSHPRFNPRSDESILESQLRRLMTRRTGYNCTALVRCSKGIQVSEYLGNFHETMRGLEFGVLDAEKAFAVSLRHAGKLNPREYAHLQCAVLYTSVEGQRRVRVLNLAAQAVELAGNVFQYADIDATVVYSVRKAISSMGSQKMAVIRDELSETCSSILLGYRNQCAAATRPTQLIIPEAFKSLPVYTLALLKSKPLKARVMSSDVKNYHAHRLMYMGVKNTMEYLYPPLTALHDLDDKIALPDPETGVISLPTVMRATHTLMVSNGMYLVDNGEFTVLWIGSSVSPQLLLDLLGTDDLFTVDVHMKTALPVLETLFSVQVRNIITHRSLQRGGRQTKFYICRQNMDGAELEFSDMLVEDQNNGTMSYLDYLTVIYKQISHVLTEGGSLGSLGTPMRSPW</sequence>
<name>A0ABR2ZMH2_9AGAR</name>
<feature type="domain" description="Zinc finger Sec23/Sec24-type" evidence="6">
    <location>
        <begin position="127"/>
        <end position="165"/>
    </location>
</feature>
<dbReference type="InterPro" id="IPR007123">
    <property type="entry name" value="Gelsolin-like_dom"/>
</dbReference>
<evidence type="ECO:0000259" key="7">
    <source>
        <dbReference type="Pfam" id="PF04811"/>
    </source>
</evidence>
<dbReference type="Proteomes" id="UP001437256">
    <property type="component" value="Unassembled WGS sequence"/>
</dbReference>
<evidence type="ECO:0000256" key="3">
    <source>
        <dbReference type="ARBA" id="ARBA00022927"/>
    </source>
</evidence>
<dbReference type="InterPro" id="IPR036175">
    <property type="entry name" value="Sec23/24_helical_dom_sf"/>
</dbReference>
<dbReference type="InterPro" id="IPR029006">
    <property type="entry name" value="ADF-H/Gelsolin-like_dom_sf"/>
</dbReference>
<dbReference type="InterPro" id="IPR036465">
    <property type="entry name" value="vWFA_dom_sf"/>
</dbReference>
<protein>
    <submittedName>
        <fullName evidence="10">COPII coat Sec23p-Sfb3p heterodimer component</fullName>
    </submittedName>
</protein>
<reference evidence="10 11" key="1">
    <citation type="submission" date="2024-05" db="EMBL/GenBank/DDBJ databases">
        <title>A draft genome resource for the thread blight pathogen Marasmius tenuissimus strain MS-2.</title>
        <authorList>
            <person name="Yulfo-Soto G.E."/>
            <person name="Baruah I.K."/>
            <person name="Amoako-Attah I."/>
            <person name="Bukari Y."/>
            <person name="Meinhardt L.W."/>
            <person name="Bailey B.A."/>
            <person name="Cohen S.P."/>
        </authorList>
    </citation>
    <scope>NUCLEOTIDE SEQUENCE [LARGE SCALE GENOMIC DNA]</scope>
    <source>
        <strain evidence="10 11">MS-2</strain>
    </source>
</reference>
<feature type="domain" description="Sec23/Sec24 beta-sandwich" evidence="9">
    <location>
        <begin position="472"/>
        <end position="553"/>
    </location>
</feature>
<comment type="caution">
    <text evidence="10">The sequence shown here is derived from an EMBL/GenBank/DDBJ whole genome shotgun (WGS) entry which is preliminary data.</text>
</comment>
<feature type="domain" description="Sec23/Sec24 trunk" evidence="7">
    <location>
        <begin position="227"/>
        <end position="466"/>
    </location>
</feature>
<dbReference type="PANTHER" id="PTHR13803:SF4">
    <property type="entry name" value="SECRETORY 24CD, ISOFORM C"/>
    <property type="match status" value="1"/>
</dbReference>
<dbReference type="Gene3D" id="3.40.50.410">
    <property type="entry name" value="von Willebrand factor, type A domain"/>
    <property type="match status" value="1"/>
</dbReference>
<feature type="domain" description="Sec23/Sec24 helical" evidence="8">
    <location>
        <begin position="566"/>
        <end position="666"/>
    </location>
</feature>
<dbReference type="SUPFAM" id="SSF53300">
    <property type="entry name" value="vWA-like"/>
    <property type="match status" value="1"/>
</dbReference>
<gene>
    <name evidence="10" type="primary">SFB3</name>
    <name evidence="10" type="ORF">AAF712_010587</name>
</gene>
<dbReference type="Pfam" id="PF00626">
    <property type="entry name" value="Gelsolin"/>
    <property type="match status" value="1"/>
</dbReference>
<keyword evidence="11" id="KW-1185">Reference proteome</keyword>
<evidence type="ECO:0000313" key="10">
    <source>
        <dbReference type="EMBL" id="KAL0062548.1"/>
    </source>
</evidence>
<evidence type="ECO:0000259" key="8">
    <source>
        <dbReference type="Pfam" id="PF04815"/>
    </source>
</evidence>
<feature type="domain" description="Gelsolin-like" evidence="5">
    <location>
        <begin position="695"/>
        <end position="766"/>
    </location>
</feature>
<dbReference type="SUPFAM" id="SSF82754">
    <property type="entry name" value="C-terminal, gelsolin-like domain of Sec23/24"/>
    <property type="match status" value="1"/>
</dbReference>
<dbReference type="Gene3D" id="1.20.120.730">
    <property type="entry name" value="Sec23/Sec24 helical domain"/>
    <property type="match status" value="1"/>
</dbReference>
<dbReference type="Gene3D" id="2.60.40.1670">
    <property type="entry name" value="beta-sandwich domain of Sec23/24"/>
    <property type="match status" value="1"/>
</dbReference>
<evidence type="ECO:0000256" key="4">
    <source>
        <dbReference type="SAM" id="MobiDB-lite"/>
    </source>
</evidence>
<accession>A0ABR2ZMH2</accession>
<proteinExistence type="inferred from homology"/>
<dbReference type="PANTHER" id="PTHR13803">
    <property type="entry name" value="SEC24-RELATED PROTEIN"/>
    <property type="match status" value="1"/>
</dbReference>
<evidence type="ECO:0000259" key="9">
    <source>
        <dbReference type="Pfam" id="PF08033"/>
    </source>
</evidence>
<dbReference type="Pfam" id="PF04815">
    <property type="entry name" value="Sec23_helical"/>
    <property type="match status" value="1"/>
</dbReference>
<dbReference type="Pfam" id="PF04810">
    <property type="entry name" value="zf-Sec23_Sec24"/>
    <property type="match status" value="1"/>
</dbReference>
<feature type="region of interest" description="Disordered" evidence="4">
    <location>
        <begin position="1"/>
        <end position="26"/>
    </location>
</feature>
<dbReference type="Pfam" id="PF08033">
    <property type="entry name" value="Sec23_BS"/>
    <property type="match status" value="1"/>
</dbReference>
<dbReference type="Pfam" id="PF04811">
    <property type="entry name" value="Sec23_trunk"/>
    <property type="match status" value="1"/>
</dbReference>
<dbReference type="SUPFAM" id="SSF81995">
    <property type="entry name" value="beta-sandwich domain of Sec23/24"/>
    <property type="match status" value="1"/>
</dbReference>
<dbReference type="InterPro" id="IPR012990">
    <property type="entry name" value="Beta-sandwich_Sec23_24"/>
</dbReference>
<dbReference type="InterPro" id="IPR050550">
    <property type="entry name" value="SEC23_SEC24_subfamily"/>
</dbReference>
<organism evidence="10 11">
    <name type="scientific">Marasmius tenuissimus</name>
    <dbReference type="NCBI Taxonomy" id="585030"/>
    <lineage>
        <taxon>Eukaryota</taxon>
        <taxon>Fungi</taxon>
        <taxon>Dikarya</taxon>
        <taxon>Basidiomycota</taxon>
        <taxon>Agaricomycotina</taxon>
        <taxon>Agaricomycetes</taxon>
        <taxon>Agaricomycetidae</taxon>
        <taxon>Agaricales</taxon>
        <taxon>Marasmiineae</taxon>
        <taxon>Marasmiaceae</taxon>
        <taxon>Marasmius</taxon>
    </lineage>
</organism>
<evidence type="ECO:0000259" key="6">
    <source>
        <dbReference type="Pfam" id="PF04810"/>
    </source>
</evidence>
<evidence type="ECO:0000256" key="2">
    <source>
        <dbReference type="ARBA" id="ARBA00022448"/>
    </source>
</evidence>
<dbReference type="InterPro" id="IPR006896">
    <property type="entry name" value="Sec23/24_trunk_dom"/>
</dbReference>
<keyword evidence="3" id="KW-0653">Protein transport</keyword>
<dbReference type="InterPro" id="IPR036180">
    <property type="entry name" value="Gelsolin-like_dom_sf"/>
</dbReference>
<dbReference type="Gene3D" id="2.30.30.380">
    <property type="entry name" value="Zn-finger domain of Sec23/24"/>
    <property type="match status" value="1"/>
</dbReference>
<evidence type="ECO:0000256" key="1">
    <source>
        <dbReference type="ARBA" id="ARBA00008334"/>
    </source>
</evidence>
<dbReference type="InterPro" id="IPR036174">
    <property type="entry name" value="Znf_Sec23_Sec24_sf"/>
</dbReference>
<evidence type="ECO:0000259" key="5">
    <source>
        <dbReference type="Pfam" id="PF00626"/>
    </source>
</evidence>
<evidence type="ECO:0000313" key="11">
    <source>
        <dbReference type="Proteomes" id="UP001437256"/>
    </source>
</evidence>
<dbReference type="InterPro" id="IPR006895">
    <property type="entry name" value="Znf_Sec23_Sec24"/>
</dbReference>
<comment type="similarity">
    <text evidence="1">Belongs to the SEC23/SEC24 family. SEC24 subfamily.</text>
</comment>
<dbReference type="SUPFAM" id="SSF81811">
    <property type="entry name" value="Helical domain of Sec23/24"/>
    <property type="match status" value="1"/>
</dbReference>